<comment type="caution">
    <text evidence="2">The sequence shown here is derived from an EMBL/GenBank/DDBJ whole genome shotgun (WGS) entry which is preliminary data.</text>
</comment>
<dbReference type="Proteomes" id="UP001247754">
    <property type="component" value="Unassembled WGS sequence"/>
</dbReference>
<gene>
    <name evidence="2" type="ORF">RGD00_06490</name>
</gene>
<feature type="chain" id="PRO_5045370897" description="Lipoprotein" evidence="1">
    <location>
        <begin position="23"/>
        <end position="122"/>
    </location>
</feature>
<sequence length="122" mass="12718">MRPAMFLPLTALLAACAGGAVARPQPIAAEVIRAVLVVHMSDGGRCVALNPVAEGAGRFGNCPDLSWRLTADPQVNPLRRVIEEGLGLLGARDVLQPMGLIEVADAAGRVTSFVSPPPDRGR</sequence>
<keyword evidence="3" id="KW-1185">Reference proteome</keyword>
<reference evidence="2 3" key="1">
    <citation type="submission" date="2023-09" db="EMBL/GenBank/DDBJ databases">
        <title>Xinfangfangia sedmenti sp. nov., isolated the sedment.</title>
        <authorList>
            <person name="Xu L."/>
        </authorList>
    </citation>
    <scope>NUCLEOTIDE SEQUENCE [LARGE SCALE GENOMIC DNA]</scope>
    <source>
        <strain evidence="2 3">LG-4</strain>
    </source>
</reference>
<evidence type="ECO:0008006" key="4">
    <source>
        <dbReference type="Google" id="ProtNLM"/>
    </source>
</evidence>
<dbReference type="RefSeq" id="WP_310456491.1">
    <property type="nucleotide sequence ID" value="NZ_JAVKPH010000005.1"/>
</dbReference>
<evidence type="ECO:0000313" key="3">
    <source>
        <dbReference type="Proteomes" id="UP001247754"/>
    </source>
</evidence>
<protein>
    <recommendedName>
        <fullName evidence="4">Lipoprotein</fullName>
    </recommendedName>
</protein>
<organism evidence="2 3">
    <name type="scientific">Ruixingdingia sedimenti</name>
    <dbReference type="NCBI Taxonomy" id="3073604"/>
    <lineage>
        <taxon>Bacteria</taxon>
        <taxon>Pseudomonadati</taxon>
        <taxon>Pseudomonadota</taxon>
        <taxon>Alphaproteobacteria</taxon>
        <taxon>Rhodobacterales</taxon>
        <taxon>Paracoccaceae</taxon>
        <taxon>Ruixingdingia</taxon>
    </lineage>
</organism>
<name>A0ABU1F5U6_9RHOB</name>
<keyword evidence="1" id="KW-0732">Signal</keyword>
<evidence type="ECO:0000313" key="2">
    <source>
        <dbReference type="EMBL" id="MDR5652241.1"/>
    </source>
</evidence>
<proteinExistence type="predicted"/>
<dbReference type="PROSITE" id="PS51257">
    <property type="entry name" value="PROKAR_LIPOPROTEIN"/>
    <property type="match status" value="1"/>
</dbReference>
<dbReference type="EMBL" id="JAVKPH010000005">
    <property type="protein sequence ID" value="MDR5652241.1"/>
    <property type="molecule type" value="Genomic_DNA"/>
</dbReference>
<accession>A0ABU1F5U6</accession>
<feature type="signal peptide" evidence="1">
    <location>
        <begin position="1"/>
        <end position="22"/>
    </location>
</feature>
<evidence type="ECO:0000256" key="1">
    <source>
        <dbReference type="SAM" id="SignalP"/>
    </source>
</evidence>